<dbReference type="Proteomes" id="UP000571701">
    <property type="component" value="Unassembled WGS sequence"/>
</dbReference>
<gene>
    <name evidence="1" type="ORF">H2O73_12015</name>
</gene>
<comment type="caution">
    <text evidence="1">The sequence shown here is derived from an EMBL/GenBank/DDBJ whole genome shotgun (WGS) entry which is preliminary data.</text>
</comment>
<reference evidence="1 2" key="1">
    <citation type="submission" date="2020-07" db="EMBL/GenBank/DDBJ databases">
        <title>Vibrio marinisediminis sp. nov., isolated from marine sediment.</title>
        <authorList>
            <person name="Ji X."/>
        </authorList>
    </citation>
    <scope>NUCLEOTIDE SEQUENCE [LARGE SCALE GENOMIC DNA]</scope>
    <source>
        <strain evidence="1 2">404</strain>
    </source>
</reference>
<evidence type="ECO:0000313" key="2">
    <source>
        <dbReference type="Proteomes" id="UP000571701"/>
    </source>
</evidence>
<dbReference type="EMBL" id="JACFYF010000006">
    <property type="protein sequence ID" value="MBA5763077.1"/>
    <property type="molecule type" value="Genomic_DNA"/>
</dbReference>
<accession>A0A7W2FRY6</accession>
<proteinExistence type="predicted"/>
<organism evidence="1 2">
    <name type="scientific">Vibrio marinisediminis</name>
    <dbReference type="NCBI Taxonomy" id="2758441"/>
    <lineage>
        <taxon>Bacteria</taxon>
        <taxon>Pseudomonadati</taxon>
        <taxon>Pseudomonadota</taxon>
        <taxon>Gammaproteobacteria</taxon>
        <taxon>Vibrionales</taxon>
        <taxon>Vibrionaceae</taxon>
        <taxon>Vibrio</taxon>
    </lineage>
</organism>
<keyword evidence="2" id="KW-1185">Reference proteome</keyword>
<name>A0A7W2FRY6_9VIBR</name>
<protein>
    <submittedName>
        <fullName evidence="1">Uncharacterized protein</fullName>
    </submittedName>
</protein>
<dbReference type="RefSeq" id="WP_182109091.1">
    <property type="nucleotide sequence ID" value="NZ_JACFYF010000006.1"/>
</dbReference>
<sequence length="1195" mass="138309">MNQFDKNQIITLDIQDPQQIESALKQYQALLSNGLAFNKEQFNVEFKHKNSDEERRLQPSDSGSNFELLKSALSYGQEGGSHYYNGEITDDREVYISEVILFAAALQYPELRETLVETAKAIVTYSRYANDTDRMWIDDMRVFGIEALYMLAKTDLQYTYLIGQFFIPYWDDEHATQYESYLAAFLVEHGWHPEVIKAFIWCDNPSFRLGMFMDDPYSNDTTYQPLGEYLQQNPSLYSAFKQMVIERFQAEPVLLASIDELDDEEEDLSSYNPVVWLYESLFAHTSFYDEDEALDAFMQQPFMGSTLENEAYDLQKTVQNQVSGALVKAAQSAIEKRAEYQAYLAREDRSFELNYGSDVLKPLILAMSQGERLWRYIEDGSELDALEALEEIELLPLAKAYAPEMAAHMDDHVCSWEYNNQGVVEELHSVLDLVRGDLLTDHFGDESTIEHTNGLITTLTVTQDSNISLLEARCQQYLRVIDVFYRALGKRELSEYMIESLTEDDEPLLSRQDYYRRYSQLPAAQIEAKADEQDAALNRDVQSLFYVFTDRDELLCNKHLQRVETVLRSSRERCHPKHWAKPDMGFLALASYLLYRDFNQRVGDEVTEALFNYLNEQNVWEMAVKKILKESCVKGGYHCPEDKGLSEEDIQRITAYFTAAQPEDDQASIMALLEPQLYRDDCCRGNLYINKFSEYQPGYNLFKDHDEDFQRFTLIAFWLRQLPLPQRVQADRLWQFIVALAPVRVARNVLRAHSDEPWNIEFSNILDAINITEQLEKAGIDSGVLNAYEMSRQQQQRDTNRYLQWLDVYSEITSSATSMFGSIDRKKAQAMHQGLKFINEQSKVEFLHHASLKYPEVTLDIADDLKRALHIVIQLNLTSWEYALAHEFGASCLYIGDGDKVPAKLRKEIVADEHTVHDKPCHMDGMSWMQSTVVQQRGDQHSILMADHQMPLEAYQQGLPRGMLMILAEDVDSQAVITRILALQDTATRLDYILEQTLAYLEGDVDYTTITSLYAGQIETESFRPSADEYRLYTLGQFIWMLDKPQRDRLGKLLFNHDYRGFKVIECSYDKAWLLHQLSQGEIDFESYLEQEREEDKTEAGMRFVLDWLIELEVNPAHITLFCIKQSEFEVCCEFIQSHARGQYGSFKQTLNYLHAGRRAQLPEILSQASDATELIAPLTKDRSRVVKEAIANYF</sequence>
<evidence type="ECO:0000313" key="1">
    <source>
        <dbReference type="EMBL" id="MBA5763077.1"/>
    </source>
</evidence>
<dbReference type="AlphaFoldDB" id="A0A7W2FRY6"/>